<dbReference type="Proteomes" id="UP000006057">
    <property type="component" value="Chromosome"/>
</dbReference>
<organism evidence="3 4">
    <name type="scientific">Mycolicibacterium chubuense (strain NBB4)</name>
    <name type="common">Mycobacterium chubuense</name>
    <dbReference type="NCBI Taxonomy" id="710421"/>
    <lineage>
        <taxon>Bacteria</taxon>
        <taxon>Bacillati</taxon>
        <taxon>Actinomycetota</taxon>
        <taxon>Actinomycetes</taxon>
        <taxon>Mycobacteriales</taxon>
        <taxon>Mycobacteriaceae</taxon>
        <taxon>Mycolicibacterium</taxon>
    </lineage>
</organism>
<keyword evidence="2" id="KW-0472">Membrane</keyword>
<feature type="transmembrane region" description="Helical" evidence="2">
    <location>
        <begin position="24"/>
        <end position="46"/>
    </location>
</feature>
<gene>
    <name evidence="3" type="ordered locus">Mycch_1886</name>
</gene>
<dbReference type="OrthoDB" id="9791166at2"/>
<dbReference type="PANTHER" id="PTHR34219">
    <property type="entry name" value="IRON-REGULATED INNER MEMBRANE PROTEIN-RELATED"/>
    <property type="match status" value="1"/>
</dbReference>
<reference evidence="3 4" key="1">
    <citation type="submission" date="2012-06" db="EMBL/GenBank/DDBJ databases">
        <title>Complete sequence of chromosome of Mycobacterium chubuense NBB4.</title>
        <authorList>
            <consortium name="US DOE Joint Genome Institute"/>
            <person name="Lucas S."/>
            <person name="Han J."/>
            <person name="Lapidus A."/>
            <person name="Cheng J.-F."/>
            <person name="Goodwin L."/>
            <person name="Pitluck S."/>
            <person name="Peters L."/>
            <person name="Mikhailova N."/>
            <person name="Teshima H."/>
            <person name="Detter J.C."/>
            <person name="Han C."/>
            <person name="Tapia R."/>
            <person name="Land M."/>
            <person name="Hauser L."/>
            <person name="Kyrpides N."/>
            <person name="Ivanova N."/>
            <person name="Pagani I."/>
            <person name="Mattes T."/>
            <person name="Holmes A."/>
            <person name="Rutledge P."/>
            <person name="Paulsen I."/>
            <person name="Coleman N."/>
            <person name="Woyke T."/>
        </authorList>
    </citation>
    <scope>NUCLEOTIDE SEQUENCE [LARGE SCALE GENOMIC DNA]</scope>
    <source>
        <strain evidence="3 4">NBB4</strain>
    </source>
</reference>
<feature type="transmembrane region" description="Helical" evidence="2">
    <location>
        <begin position="461"/>
        <end position="487"/>
    </location>
</feature>
<dbReference type="STRING" id="710421.Mycch_1886"/>
<feature type="transmembrane region" description="Helical" evidence="2">
    <location>
        <begin position="185"/>
        <end position="206"/>
    </location>
</feature>
<feature type="transmembrane region" description="Helical" evidence="2">
    <location>
        <begin position="408"/>
        <end position="433"/>
    </location>
</feature>
<dbReference type="Pfam" id="PF03929">
    <property type="entry name" value="PepSY_TM"/>
    <property type="match status" value="1"/>
</dbReference>
<evidence type="ECO:0000313" key="4">
    <source>
        <dbReference type="Proteomes" id="UP000006057"/>
    </source>
</evidence>
<name>I4BHB4_MYCCN</name>
<evidence type="ECO:0000256" key="1">
    <source>
        <dbReference type="SAM" id="MobiDB-lite"/>
    </source>
</evidence>
<dbReference type="PATRIC" id="fig|710421.3.peg.1888"/>
<protein>
    <submittedName>
        <fullName evidence="3">Putative iron-regulated membrane protein</fullName>
    </submittedName>
</protein>
<keyword evidence="2" id="KW-1133">Transmembrane helix</keyword>
<keyword evidence="4" id="KW-1185">Reference proteome</keyword>
<accession>I4BHB4</accession>
<dbReference type="KEGG" id="mcb:Mycch_1886"/>
<proteinExistence type="predicted"/>
<keyword evidence="2" id="KW-0812">Transmembrane</keyword>
<dbReference type="RefSeq" id="WP_014815152.1">
    <property type="nucleotide sequence ID" value="NC_018027.1"/>
</dbReference>
<dbReference type="eggNOG" id="COG3182">
    <property type="taxonomic scope" value="Bacteria"/>
</dbReference>
<evidence type="ECO:0000313" key="3">
    <source>
        <dbReference type="EMBL" id="AFM16671.1"/>
    </source>
</evidence>
<dbReference type="PANTHER" id="PTHR34219:SF1">
    <property type="entry name" value="PEPSY DOMAIN-CONTAINING PROTEIN"/>
    <property type="match status" value="1"/>
</dbReference>
<evidence type="ECO:0000256" key="2">
    <source>
        <dbReference type="SAM" id="Phobius"/>
    </source>
</evidence>
<dbReference type="InterPro" id="IPR005625">
    <property type="entry name" value="PepSY-ass_TM"/>
</dbReference>
<feature type="transmembrane region" description="Helical" evidence="2">
    <location>
        <begin position="234"/>
        <end position="254"/>
    </location>
</feature>
<dbReference type="HOGENOM" id="CLU_031962_3_2_11"/>
<dbReference type="EMBL" id="CP003053">
    <property type="protein sequence ID" value="AFM16671.1"/>
    <property type="molecule type" value="Genomic_DNA"/>
</dbReference>
<sequence precursor="true">MSSPVTSTRRADAAVLRRIWRLHFWVALFAAPVLVVLALSGLVILYSQPIDHLLNRNLLVVAEGSRTIPLDEQVAVAQQQVGADYRLDAVTPPDAANHSTRVDFLPANAPGYPQGESNLTEVFVNPYTGEYLGQRSALSGLVGLANQTHRMFGNDGPKILLPSLGHLVNPSDYPNATIPVGLGNLWMEVTAVWILVLLGSGLYLWWPRAIEGAKPVLKVRWHKGGRIRWRDMHALTGVIIAVILICYILSGLTWSRYWGENWRAFSATVAPGLSVDAPSTPATMGDYDRLGRRIAWAATNDPVYASQSGGPVAVPLSLADIDRIAKDEHMVPGYAIIPPTNSTADGETTYGSYAVVNAWPQRLSEQRTLYLDQFTGQTIANATAAQDGALSRATSFGIAMHMGNQMGVLTRISATVACLGVLTMIATGLLMWWKRRPAGTTGLPSHANAATRAETPRRARVAVAVIAVALGVLYPAFGVSLLVVVAVEGVLSLRSKSGKIGELSIGRLRIDDELADAREVPVGRPVRGAGVDATAEDGDDAMPTEAPH</sequence>
<dbReference type="AlphaFoldDB" id="I4BHB4"/>
<feature type="region of interest" description="Disordered" evidence="1">
    <location>
        <begin position="525"/>
        <end position="548"/>
    </location>
</feature>